<gene>
    <name evidence="1" type="ORF">DI586_09425</name>
</gene>
<evidence type="ECO:0000313" key="2">
    <source>
        <dbReference type="Proteomes" id="UP000249739"/>
    </source>
</evidence>
<dbReference type="EMBL" id="QFOT01000124">
    <property type="protein sequence ID" value="PZP54600.1"/>
    <property type="molecule type" value="Genomic_DNA"/>
</dbReference>
<organism evidence="1 2">
    <name type="scientific">Micavibrio aeruginosavorus</name>
    <dbReference type="NCBI Taxonomy" id="349221"/>
    <lineage>
        <taxon>Bacteria</taxon>
        <taxon>Pseudomonadati</taxon>
        <taxon>Bdellovibrionota</taxon>
        <taxon>Bdellovibrionia</taxon>
        <taxon>Bdellovibrionales</taxon>
        <taxon>Pseudobdellovibrionaceae</taxon>
        <taxon>Micavibrio</taxon>
    </lineage>
</organism>
<comment type="caution">
    <text evidence="1">The sequence shown here is derived from an EMBL/GenBank/DDBJ whole genome shotgun (WGS) entry which is preliminary data.</text>
</comment>
<accession>A0A2W5FLC1</accession>
<protein>
    <submittedName>
        <fullName evidence="1">Uncharacterized protein</fullName>
    </submittedName>
</protein>
<evidence type="ECO:0000313" key="1">
    <source>
        <dbReference type="EMBL" id="PZP54600.1"/>
    </source>
</evidence>
<name>A0A2W5FLC1_9BACT</name>
<reference evidence="1 2" key="1">
    <citation type="submission" date="2017-08" db="EMBL/GenBank/DDBJ databases">
        <title>Infants hospitalized years apart are colonized by the same room-sourced microbial strains.</title>
        <authorList>
            <person name="Brooks B."/>
            <person name="Olm M.R."/>
            <person name="Firek B.A."/>
            <person name="Baker R."/>
            <person name="Thomas B.C."/>
            <person name="Morowitz M.J."/>
            <person name="Banfield J.F."/>
        </authorList>
    </citation>
    <scope>NUCLEOTIDE SEQUENCE [LARGE SCALE GENOMIC DNA]</scope>
    <source>
        <strain evidence="1">S2_006_000_R2_64</strain>
    </source>
</reference>
<dbReference type="Proteomes" id="UP000249739">
    <property type="component" value="Unassembled WGS sequence"/>
</dbReference>
<feature type="non-terminal residue" evidence="1">
    <location>
        <position position="411"/>
    </location>
</feature>
<proteinExistence type="predicted"/>
<dbReference type="AlphaFoldDB" id="A0A2W5FLC1"/>
<sequence>MIEKVKESWAGVVQSGPIQKLSQSWNSVTGYPYKQKAKELIYETPIEVFIGAAAVGMAVGTISYEHEDSKQGQIPLAFSEAGQLKKKLGWKKQEVPPLSRFYGVTNDISMMVFEANNLGYAWDHNHPKFAYELEKKIEPTMRIQHLITDYQPEFHKMSKDALRSIKKATDASRDIRPVIQALDNAWDDEHYARYRMETYTYSVCSSNGKSTTCSTRVGVRPVYDHTDHYYYYHPKQGRLAAELLKDFIAKYPDIKIDEKLIRITETGAENEWAMRESRKKLSDYKPLKQEDYIRLANIWATGSNYNVFMPIAYQQHAGVAQMTPQWNKAQYTANDESYSTYARYSDGPEEFQIAEAALKYAVNMSRSINKVSGGIQYADQNLPELQQKIKQYVDCVLHGGEGNAKELRNEI</sequence>